<accession>A0AAD8XVP8</accession>
<gene>
    <name evidence="3" type="ORF">QTG54_014612</name>
</gene>
<evidence type="ECO:0000313" key="3">
    <source>
        <dbReference type="EMBL" id="KAK1734739.1"/>
    </source>
</evidence>
<dbReference type="PROSITE" id="PS50032">
    <property type="entry name" value="KA1"/>
    <property type="match status" value="1"/>
</dbReference>
<feature type="domain" description="KA1" evidence="2">
    <location>
        <begin position="180"/>
        <end position="230"/>
    </location>
</feature>
<evidence type="ECO:0000259" key="2">
    <source>
        <dbReference type="PROSITE" id="PS50032"/>
    </source>
</evidence>
<sequence>MSDHQQNKTQRNNEQKIQLDEHSSSPSLASGGRGSIPPSEQQPAMRSVAINPAASQHRTLLFNPPFKRVDPGTTAMAPLKTTMPTSTAKQPPQYVDTRPMITRKSLSDPLIGAATKWNVQHSNLKARPSPTPTTPCALPPPQKCTSRLVKFTSADIISGRIAMTLQARSIKAKYCKSAAKCRTLDFVKFYIRLYVVPGDDGGVLVELQRVSGDYLSFMYDCRAILDAAEGKDVIMESNEYNSKAMYLRLPVSQMSFVCNDDIVLEHDLKTTQDEEDIINITSELLSSPQSDSNMLGMESLVSLVDANLTSKSTAILAAKRLVCTRHESGNGPFSLHNYAMSLIIYEDDHENDDEDDSSLEEDATSLSMKVSLNRSIAEHTRRLRTHALMAISNALDLLNSEKILCDTISASKEWYALVLIPSLIDNVKSASSKPYDATLAARCLTSLAMCSKVFASTMKNSEGCKNAGGGGGCLSALESAGQIGRDEFELLLRDVERCQSTLLGC</sequence>
<dbReference type="Proteomes" id="UP001224775">
    <property type="component" value="Unassembled WGS sequence"/>
</dbReference>
<keyword evidence="4" id="KW-1185">Reference proteome</keyword>
<dbReference type="InterPro" id="IPR001772">
    <property type="entry name" value="KA1_dom"/>
</dbReference>
<feature type="region of interest" description="Disordered" evidence="1">
    <location>
        <begin position="1"/>
        <end position="45"/>
    </location>
</feature>
<comment type="caution">
    <text evidence="3">The sequence shown here is derived from an EMBL/GenBank/DDBJ whole genome shotgun (WGS) entry which is preliminary data.</text>
</comment>
<dbReference type="AlphaFoldDB" id="A0AAD8XVP8"/>
<reference evidence="3" key="1">
    <citation type="submission" date="2023-06" db="EMBL/GenBank/DDBJ databases">
        <title>Survivors Of The Sea: Transcriptome response of Skeletonema marinoi to long-term dormancy.</title>
        <authorList>
            <person name="Pinder M.I.M."/>
            <person name="Kourtchenko O."/>
            <person name="Robertson E.K."/>
            <person name="Larsson T."/>
            <person name="Maumus F."/>
            <person name="Osuna-Cruz C.M."/>
            <person name="Vancaester E."/>
            <person name="Stenow R."/>
            <person name="Vandepoele K."/>
            <person name="Ploug H."/>
            <person name="Bruchert V."/>
            <person name="Godhe A."/>
            <person name="Topel M."/>
        </authorList>
    </citation>
    <scope>NUCLEOTIDE SEQUENCE</scope>
    <source>
        <strain evidence="3">R05AC</strain>
    </source>
</reference>
<proteinExistence type="predicted"/>
<feature type="compositionally biased region" description="Basic and acidic residues" evidence="1">
    <location>
        <begin position="1"/>
        <end position="23"/>
    </location>
</feature>
<evidence type="ECO:0000313" key="4">
    <source>
        <dbReference type="Proteomes" id="UP001224775"/>
    </source>
</evidence>
<evidence type="ECO:0000256" key="1">
    <source>
        <dbReference type="SAM" id="MobiDB-lite"/>
    </source>
</evidence>
<name>A0AAD8XVP8_9STRA</name>
<organism evidence="3 4">
    <name type="scientific">Skeletonema marinoi</name>
    <dbReference type="NCBI Taxonomy" id="267567"/>
    <lineage>
        <taxon>Eukaryota</taxon>
        <taxon>Sar</taxon>
        <taxon>Stramenopiles</taxon>
        <taxon>Ochrophyta</taxon>
        <taxon>Bacillariophyta</taxon>
        <taxon>Coscinodiscophyceae</taxon>
        <taxon>Thalassiosirophycidae</taxon>
        <taxon>Thalassiosirales</taxon>
        <taxon>Skeletonemataceae</taxon>
        <taxon>Skeletonema</taxon>
        <taxon>Skeletonema marinoi-dohrnii complex</taxon>
    </lineage>
</organism>
<protein>
    <recommendedName>
        <fullName evidence="2">KA1 domain-containing protein</fullName>
    </recommendedName>
</protein>
<dbReference type="EMBL" id="JATAAI010000037">
    <property type="protein sequence ID" value="KAK1734739.1"/>
    <property type="molecule type" value="Genomic_DNA"/>
</dbReference>